<dbReference type="OrthoDB" id="3921930at2759"/>
<proteinExistence type="predicted"/>
<sequence>MATQSPVLRTAIQDTLPDDILGQHPNAENAKSDARKAETLPSFQPKTSPIYSPLAPGCIRILQLRPAPRLEDPLVGTLDIVHLNDGTQYEALSYTWGNTFVNDEKSTAWIEADEDRMRLDRAFSDQPSKHGEISLCNSTLTTAANLDAALKRLRHSGNDRSLWIDALCINQDNPDERSAQVAQMAQVFAHARQTIVWLGEDSIYCDGQFVFATCRKYEKNVNSMWRRTWIKIVERICLKIVRASPINSFTWQLSWNIYAMQPLLSRPTPEQAHQFDLFGSRRYFSRLWCVQEVALADNVIVKCGGSEIPWSIYRAYINHCRALPELTVCKLRAITKGSEHTLNKLTDCSGLLCSDERDRIYAISSLLKLYGDCPRIQIDYKLDWQAVFTNFARDYVILNGYNGAWNVLTIALGRKDAELTSSMPSWVPDWRPRSFEIQGEAFAENDSIAGIRKDAAALEQKCRAAGRNVTVAFGDCSMTIDLWCCGQLGEKAKSSLYSGYDESRLSQTFESSDYFYSLPPEYRSYRDPCLILRSCAGEKLIFQAIAVVRYYIFAPRDPPAFSPAEGDSLGEAHRITII</sequence>
<evidence type="ECO:0000313" key="5">
    <source>
        <dbReference type="Proteomes" id="UP000230605"/>
    </source>
</evidence>
<evidence type="ECO:0000313" key="3">
    <source>
        <dbReference type="EMBL" id="PIA96249.1"/>
    </source>
</evidence>
<dbReference type="PANTHER" id="PTHR24148:SF64">
    <property type="entry name" value="HETEROKARYON INCOMPATIBILITY DOMAIN-CONTAINING PROTEIN"/>
    <property type="match status" value="1"/>
</dbReference>
<evidence type="ECO:0000259" key="2">
    <source>
        <dbReference type="Pfam" id="PF06985"/>
    </source>
</evidence>
<evidence type="ECO:0000313" key="4">
    <source>
        <dbReference type="EMBL" id="WPB06906.1"/>
    </source>
</evidence>
<gene>
    <name evidence="3" type="ORF">CB0940_10198</name>
    <name evidence="4" type="ORF">RHO25_011566</name>
</gene>
<evidence type="ECO:0000313" key="6">
    <source>
        <dbReference type="Proteomes" id="UP001302367"/>
    </source>
</evidence>
<keyword evidence="6" id="KW-1185">Reference proteome</keyword>
<feature type="region of interest" description="Disordered" evidence="1">
    <location>
        <begin position="16"/>
        <end position="45"/>
    </location>
</feature>
<accession>A0A2G5HUN5</accession>
<feature type="domain" description="Heterokaryon incompatibility" evidence="2">
    <location>
        <begin position="89"/>
        <end position="292"/>
    </location>
</feature>
<organism evidence="3 5">
    <name type="scientific">Cercospora beticola</name>
    <name type="common">Sugarbeet leaf spot fungus</name>
    <dbReference type="NCBI Taxonomy" id="122368"/>
    <lineage>
        <taxon>Eukaryota</taxon>
        <taxon>Fungi</taxon>
        <taxon>Dikarya</taxon>
        <taxon>Ascomycota</taxon>
        <taxon>Pezizomycotina</taxon>
        <taxon>Dothideomycetes</taxon>
        <taxon>Dothideomycetidae</taxon>
        <taxon>Mycosphaerellales</taxon>
        <taxon>Mycosphaerellaceae</taxon>
        <taxon>Cercospora</taxon>
    </lineage>
</organism>
<dbReference type="InterPro" id="IPR052895">
    <property type="entry name" value="HetReg/Transcr_Mod"/>
</dbReference>
<dbReference type="InterPro" id="IPR010730">
    <property type="entry name" value="HET"/>
</dbReference>
<reference evidence="3 5" key="1">
    <citation type="submission" date="2015-10" db="EMBL/GenBank/DDBJ databases">
        <title>The cercosporin biosynthetic gene cluster was horizontally transferred to several fungal lineages and shown to be expanded in Cercospora beticola based on microsynteny with recipient genomes.</title>
        <authorList>
            <person name="De Jonge R."/>
            <person name="Ebert M.K."/>
            <person name="Suttle J.C."/>
            <person name="Jurick Ii W.M."/>
            <person name="Secor G.A."/>
            <person name="Thomma B.P."/>
            <person name="Van De Peer Y."/>
            <person name="Bolton M.D."/>
        </authorList>
    </citation>
    <scope>NUCLEOTIDE SEQUENCE [LARGE SCALE GENOMIC DNA]</scope>
    <source>
        <strain evidence="3 5">09-40</strain>
    </source>
</reference>
<dbReference type="Proteomes" id="UP000230605">
    <property type="component" value="Chromosome 8"/>
</dbReference>
<dbReference type="PANTHER" id="PTHR24148">
    <property type="entry name" value="ANKYRIN REPEAT DOMAIN-CONTAINING PROTEIN 39 HOMOLOG-RELATED"/>
    <property type="match status" value="1"/>
</dbReference>
<dbReference type="EMBL" id="LKMD01000103">
    <property type="protein sequence ID" value="PIA96249.1"/>
    <property type="molecule type" value="Genomic_DNA"/>
</dbReference>
<protein>
    <recommendedName>
        <fullName evidence="2">Heterokaryon incompatibility domain-containing protein</fullName>
    </recommendedName>
</protein>
<name>A0A2G5HUN5_CERBT</name>
<dbReference type="AlphaFoldDB" id="A0A2G5HUN5"/>
<dbReference type="Pfam" id="PF06985">
    <property type="entry name" value="HET"/>
    <property type="match status" value="1"/>
</dbReference>
<reference evidence="4 6" key="2">
    <citation type="submission" date="2023-09" db="EMBL/GenBank/DDBJ databases">
        <title>Complete-Gapless Cercospora beticola genome.</title>
        <authorList>
            <person name="Wyatt N.A."/>
            <person name="Spanner R.E."/>
            <person name="Bolton M.D."/>
        </authorList>
    </citation>
    <scope>NUCLEOTIDE SEQUENCE [LARGE SCALE GENOMIC DNA]</scope>
    <source>
        <strain evidence="4">Cb09-40</strain>
    </source>
</reference>
<evidence type="ECO:0000256" key="1">
    <source>
        <dbReference type="SAM" id="MobiDB-lite"/>
    </source>
</evidence>
<dbReference type="EMBL" id="CP134191">
    <property type="protein sequence ID" value="WPB06906.1"/>
    <property type="molecule type" value="Genomic_DNA"/>
</dbReference>
<dbReference type="Proteomes" id="UP001302367">
    <property type="component" value="Chromosome 8"/>
</dbReference>